<protein>
    <submittedName>
        <fullName evidence="3">Putative transmembrane protein</fullName>
    </submittedName>
</protein>
<gene>
    <name evidence="3" type="ordered locus">NE1601</name>
</gene>
<dbReference type="Proteomes" id="UP000001416">
    <property type="component" value="Chromosome"/>
</dbReference>
<name>Q82U95_NITEU</name>
<dbReference type="HOGENOM" id="CLU_088953_0_1_4"/>
<dbReference type="eggNOG" id="COG2165">
    <property type="taxonomic scope" value="Bacteria"/>
</dbReference>
<evidence type="ECO:0000256" key="2">
    <source>
        <dbReference type="SAM" id="Phobius"/>
    </source>
</evidence>
<evidence type="ECO:0000313" key="3">
    <source>
        <dbReference type="EMBL" id="CAD85512.1"/>
    </source>
</evidence>
<dbReference type="STRING" id="228410.NE1601"/>
<proteinExistence type="predicted"/>
<dbReference type="AlphaFoldDB" id="Q82U95"/>
<keyword evidence="2 3" id="KW-0812">Transmembrane</keyword>
<keyword evidence="2" id="KW-0472">Membrane</keyword>
<feature type="transmembrane region" description="Helical" evidence="2">
    <location>
        <begin position="12"/>
        <end position="35"/>
    </location>
</feature>
<keyword evidence="2" id="KW-1133">Transmembrane helix</keyword>
<sequence length="214" mass="23613">MVTMSCRQERGYIYIWMLFAVMLAGVMLAAAGLIWQTEVKREKELELLFAGDQFRRAIESYYNDSQVSGRAGEAGASRYPASLEQLLKDERSLVVKRHLRRVYPDPMTNSYNWGLVRQQDGGITGVYSLSTGVPIKRANFPADYIAFEKAGNYQGWKFVHAASTAGGQEKQQAEGRGNIQGDTSMPGLPGTGFNPLPQNQPAPNLSPPTGNDAF</sequence>
<keyword evidence="4" id="KW-1185">Reference proteome</keyword>
<evidence type="ECO:0000313" key="4">
    <source>
        <dbReference type="Proteomes" id="UP000001416"/>
    </source>
</evidence>
<feature type="region of interest" description="Disordered" evidence="1">
    <location>
        <begin position="164"/>
        <end position="214"/>
    </location>
</feature>
<dbReference type="EMBL" id="AL954747">
    <property type="protein sequence ID" value="CAD85512.1"/>
    <property type="molecule type" value="Genomic_DNA"/>
</dbReference>
<accession>Q82U95</accession>
<evidence type="ECO:0000256" key="1">
    <source>
        <dbReference type="SAM" id="MobiDB-lite"/>
    </source>
</evidence>
<dbReference type="KEGG" id="neu:NE1601"/>
<reference evidence="3 4" key="1">
    <citation type="journal article" date="2003" name="J. Bacteriol.">
        <title>Complete genome sequence of the ammonia-oxidizing bacterium and obligate chemolithoautotroph Nitrosomonas europaea.</title>
        <authorList>
            <person name="Chain P."/>
            <person name="Lamerdin J."/>
            <person name="Larimer F."/>
            <person name="Regala W."/>
            <person name="Land M."/>
            <person name="Hauser L."/>
            <person name="Hooper A."/>
            <person name="Klotz M."/>
            <person name="Norton J."/>
            <person name="Sayavedra-Soto L."/>
            <person name="Arciero D."/>
            <person name="Hommes N."/>
            <person name="Whittaker M."/>
            <person name="Arp D."/>
        </authorList>
    </citation>
    <scope>NUCLEOTIDE SEQUENCE [LARGE SCALE GENOMIC DNA]</scope>
    <source>
        <strain evidence="4">ATCC 19718 / CIP 103999 / KCTC 2705 / NBRC 14298</strain>
    </source>
</reference>
<organism evidence="3 4">
    <name type="scientific">Nitrosomonas europaea (strain ATCC 19718 / CIP 103999 / KCTC 2705 / NBRC 14298)</name>
    <dbReference type="NCBI Taxonomy" id="228410"/>
    <lineage>
        <taxon>Bacteria</taxon>
        <taxon>Pseudomonadati</taxon>
        <taxon>Pseudomonadota</taxon>
        <taxon>Betaproteobacteria</taxon>
        <taxon>Nitrosomonadales</taxon>
        <taxon>Nitrosomonadaceae</taxon>
        <taxon>Nitrosomonas</taxon>
    </lineage>
</organism>